<keyword evidence="4" id="KW-1185">Reference proteome</keyword>
<dbReference type="EMBL" id="JAFBRM010000002">
    <property type="protein sequence ID" value="MBM1713666.1"/>
    <property type="molecule type" value="Genomic_DNA"/>
</dbReference>
<dbReference type="InterPro" id="IPR035965">
    <property type="entry name" value="PAS-like_dom_sf"/>
</dbReference>
<dbReference type="Gene3D" id="3.30.450.20">
    <property type="entry name" value="PAS domain"/>
    <property type="match status" value="1"/>
</dbReference>
<accession>A0AAE2VXN9</accession>
<sequence>MFNTLPLSQIEQVLDLFSVPMFVIERQEPANRFSIVATNAALERLVGQPRSEIHGRSISEVGLIGMPDSANDNFQKCVAEKQVVHFTYLFMQDEGEVRWDTTLQYSRSIEDSDLVIATTIKVPQERPLLQDRLAFEDLRYFSSIADLQLENLSSAFSSATTEARVTPIDEDRIMRLHAVCRTVQRSVCDIQDVVRRAQSRHAALQNQPLKKPPPDLEIPHESDGMQTVRVFAETWETPQIWANP</sequence>
<dbReference type="SUPFAM" id="SSF55785">
    <property type="entry name" value="PYP-like sensor domain (PAS domain)"/>
    <property type="match status" value="1"/>
</dbReference>
<feature type="domain" description="PAS" evidence="2">
    <location>
        <begin position="6"/>
        <end position="57"/>
    </location>
</feature>
<reference evidence="3 4" key="1">
    <citation type="submission" date="2021-01" db="EMBL/GenBank/DDBJ databases">
        <title>Diatom-associated Roseobacters Show Island Model of Population Structure.</title>
        <authorList>
            <person name="Qu L."/>
            <person name="Feng X."/>
            <person name="Chen Y."/>
            <person name="Li L."/>
            <person name="Wang X."/>
            <person name="Hu Z."/>
            <person name="Wang H."/>
            <person name="Luo H."/>
        </authorList>
    </citation>
    <scope>NUCLEOTIDE SEQUENCE [LARGE SCALE GENOMIC DNA]</scope>
    <source>
        <strain evidence="3 4">TR60-84</strain>
    </source>
</reference>
<evidence type="ECO:0000259" key="2">
    <source>
        <dbReference type="PROSITE" id="PS50112"/>
    </source>
</evidence>
<feature type="region of interest" description="Disordered" evidence="1">
    <location>
        <begin position="201"/>
        <end position="220"/>
    </location>
</feature>
<name>A0AAE2VXN9_9RHOB</name>
<dbReference type="RefSeq" id="WP_064225063.1">
    <property type="nucleotide sequence ID" value="NZ_JAFBRH010000002.1"/>
</dbReference>
<dbReference type="Proteomes" id="UP000732193">
    <property type="component" value="Unassembled WGS sequence"/>
</dbReference>
<dbReference type="PROSITE" id="PS50112">
    <property type="entry name" value="PAS"/>
    <property type="match status" value="1"/>
</dbReference>
<dbReference type="InterPro" id="IPR000014">
    <property type="entry name" value="PAS"/>
</dbReference>
<evidence type="ECO:0000313" key="4">
    <source>
        <dbReference type="Proteomes" id="UP000732193"/>
    </source>
</evidence>
<proteinExistence type="predicted"/>
<protein>
    <recommendedName>
        <fullName evidence="2">PAS domain-containing protein</fullName>
    </recommendedName>
</protein>
<evidence type="ECO:0000313" key="3">
    <source>
        <dbReference type="EMBL" id="MBM1713666.1"/>
    </source>
</evidence>
<evidence type="ECO:0000256" key="1">
    <source>
        <dbReference type="SAM" id="MobiDB-lite"/>
    </source>
</evidence>
<dbReference type="AlphaFoldDB" id="A0AAE2VXN9"/>
<organism evidence="3 4">
    <name type="scientific">Sulfitobacter geojensis</name>
    <dbReference type="NCBI Taxonomy" id="1342299"/>
    <lineage>
        <taxon>Bacteria</taxon>
        <taxon>Pseudomonadati</taxon>
        <taxon>Pseudomonadota</taxon>
        <taxon>Alphaproteobacteria</taxon>
        <taxon>Rhodobacterales</taxon>
        <taxon>Roseobacteraceae</taxon>
        <taxon>Sulfitobacter</taxon>
    </lineage>
</organism>
<comment type="caution">
    <text evidence="3">The sequence shown here is derived from an EMBL/GenBank/DDBJ whole genome shotgun (WGS) entry which is preliminary data.</text>
</comment>
<gene>
    <name evidence="3" type="ORF">JQV55_08855</name>
</gene>